<name>A0A2T2NZ30_CORCC</name>
<dbReference type="Gene3D" id="3.30.70.100">
    <property type="match status" value="1"/>
</dbReference>
<evidence type="ECO:0000256" key="1">
    <source>
        <dbReference type="ARBA" id="ARBA00005986"/>
    </source>
</evidence>
<organism evidence="3 4">
    <name type="scientific">Corynespora cassiicola Philippines</name>
    <dbReference type="NCBI Taxonomy" id="1448308"/>
    <lineage>
        <taxon>Eukaryota</taxon>
        <taxon>Fungi</taxon>
        <taxon>Dikarya</taxon>
        <taxon>Ascomycota</taxon>
        <taxon>Pezizomycotina</taxon>
        <taxon>Dothideomycetes</taxon>
        <taxon>Pleosporomycetidae</taxon>
        <taxon>Pleosporales</taxon>
        <taxon>Corynesporascaceae</taxon>
        <taxon>Corynespora</taxon>
    </lineage>
</organism>
<evidence type="ECO:0000259" key="2">
    <source>
        <dbReference type="Pfam" id="PF07110"/>
    </source>
</evidence>
<dbReference type="Proteomes" id="UP000240883">
    <property type="component" value="Unassembled WGS sequence"/>
</dbReference>
<proteinExistence type="inferred from homology"/>
<dbReference type="InterPro" id="IPR009799">
    <property type="entry name" value="EthD_dom"/>
</dbReference>
<keyword evidence="4" id="KW-1185">Reference proteome</keyword>
<feature type="domain" description="EthD" evidence="2">
    <location>
        <begin position="34"/>
        <end position="120"/>
    </location>
</feature>
<protein>
    <recommendedName>
        <fullName evidence="2">EthD domain-containing protein</fullName>
    </recommendedName>
</protein>
<dbReference type="OrthoDB" id="3454835at2759"/>
<comment type="similarity">
    <text evidence="1">Belongs to the tpcK family.</text>
</comment>
<dbReference type="SUPFAM" id="SSF54909">
    <property type="entry name" value="Dimeric alpha+beta barrel"/>
    <property type="match status" value="1"/>
</dbReference>
<dbReference type="GO" id="GO:0016491">
    <property type="term" value="F:oxidoreductase activity"/>
    <property type="evidence" value="ECO:0007669"/>
    <property type="project" value="InterPro"/>
</dbReference>
<accession>A0A2T2NZ30</accession>
<dbReference type="Pfam" id="PF07110">
    <property type="entry name" value="EthD"/>
    <property type="match status" value="1"/>
</dbReference>
<dbReference type="STRING" id="1448308.A0A2T2NZ30"/>
<sequence>MANLNYIWQEVLPGTGSNEQPYVRIHLFSKKRADVTEEAFHEHWKTTHAEIIMSLPGFSDVCFRYVQCHATSAHRELLKSLGMDPLPYDGMAELHVKSIEDWLRFQNSDLFKEKLSSDSDFIAEPPKIMAAYENLIMGSGIKTSGGKDGILPGDKRFVR</sequence>
<evidence type="ECO:0000313" key="3">
    <source>
        <dbReference type="EMBL" id="PSN70681.1"/>
    </source>
</evidence>
<evidence type="ECO:0000313" key="4">
    <source>
        <dbReference type="Proteomes" id="UP000240883"/>
    </source>
</evidence>
<dbReference type="EMBL" id="KZ678131">
    <property type="protein sequence ID" value="PSN70681.1"/>
    <property type="molecule type" value="Genomic_DNA"/>
</dbReference>
<gene>
    <name evidence="3" type="ORF">BS50DRAFT_673459</name>
</gene>
<dbReference type="AlphaFoldDB" id="A0A2T2NZ30"/>
<reference evidence="3 4" key="1">
    <citation type="journal article" date="2018" name="Front. Microbiol.">
        <title>Genome-Wide Analysis of Corynespora cassiicola Leaf Fall Disease Putative Effectors.</title>
        <authorList>
            <person name="Lopez D."/>
            <person name="Ribeiro S."/>
            <person name="Label P."/>
            <person name="Fumanal B."/>
            <person name="Venisse J.S."/>
            <person name="Kohler A."/>
            <person name="de Oliveira R.R."/>
            <person name="Labutti K."/>
            <person name="Lipzen A."/>
            <person name="Lail K."/>
            <person name="Bauer D."/>
            <person name="Ohm R.A."/>
            <person name="Barry K.W."/>
            <person name="Spatafora J."/>
            <person name="Grigoriev I.V."/>
            <person name="Martin F.M."/>
            <person name="Pujade-Renaud V."/>
        </authorList>
    </citation>
    <scope>NUCLEOTIDE SEQUENCE [LARGE SCALE GENOMIC DNA]</scope>
    <source>
        <strain evidence="3 4">Philippines</strain>
    </source>
</reference>
<dbReference type="InterPro" id="IPR011008">
    <property type="entry name" value="Dimeric_a/b-barrel"/>
</dbReference>